<dbReference type="EMBL" id="JAXIOK010000017">
    <property type="protein sequence ID" value="KAK4750776.1"/>
    <property type="molecule type" value="Genomic_DNA"/>
</dbReference>
<feature type="compositionally biased region" description="Low complexity" evidence="1">
    <location>
        <begin position="74"/>
        <end position="90"/>
    </location>
</feature>
<evidence type="ECO:0000313" key="4">
    <source>
        <dbReference type="Proteomes" id="UP001345219"/>
    </source>
</evidence>
<feature type="signal peptide" evidence="2">
    <location>
        <begin position="1"/>
        <end position="22"/>
    </location>
</feature>
<feature type="region of interest" description="Disordered" evidence="1">
    <location>
        <begin position="27"/>
        <end position="126"/>
    </location>
</feature>
<evidence type="ECO:0000256" key="2">
    <source>
        <dbReference type="SAM" id="SignalP"/>
    </source>
</evidence>
<sequence>MDSIKLMIASAYFLCLLFSLHACNSRAQKGTGDMPRTEVTGTARSPSSADKEIHTEIHSVELGGRKMKMRKTLGGDTAAGGSKASAGEASEIPGANAGSLAGSRDAASNKLRLKSKGQNQSGKVKKGGFVAFVADYHVPKSHPPKHN</sequence>
<dbReference type="PANTHER" id="PTHR36313:SF2">
    <property type="match status" value="1"/>
</dbReference>
<name>A0AAN7JNS7_9MYRT</name>
<dbReference type="Proteomes" id="UP001345219">
    <property type="component" value="Chromosome 4"/>
</dbReference>
<protein>
    <submittedName>
        <fullName evidence="3">Uncharacterized protein</fullName>
    </submittedName>
</protein>
<dbReference type="GO" id="GO:0010628">
    <property type="term" value="P:positive regulation of gene expression"/>
    <property type="evidence" value="ECO:0007669"/>
    <property type="project" value="TreeGrafter"/>
</dbReference>
<feature type="chain" id="PRO_5043013846" evidence="2">
    <location>
        <begin position="23"/>
        <end position="147"/>
    </location>
</feature>
<keyword evidence="4" id="KW-1185">Reference proteome</keyword>
<proteinExistence type="predicted"/>
<organism evidence="3 4">
    <name type="scientific">Trapa incisa</name>
    <dbReference type="NCBI Taxonomy" id="236973"/>
    <lineage>
        <taxon>Eukaryota</taxon>
        <taxon>Viridiplantae</taxon>
        <taxon>Streptophyta</taxon>
        <taxon>Embryophyta</taxon>
        <taxon>Tracheophyta</taxon>
        <taxon>Spermatophyta</taxon>
        <taxon>Magnoliopsida</taxon>
        <taxon>eudicotyledons</taxon>
        <taxon>Gunneridae</taxon>
        <taxon>Pentapetalae</taxon>
        <taxon>rosids</taxon>
        <taxon>malvids</taxon>
        <taxon>Myrtales</taxon>
        <taxon>Lythraceae</taxon>
        <taxon>Trapa</taxon>
    </lineage>
</organism>
<keyword evidence="2" id="KW-0732">Signal</keyword>
<reference evidence="3 4" key="1">
    <citation type="journal article" date="2023" name="Hortic Res">
        <title>Pangenome of water caltrop reveals structural variations and asymmetric subgenome divergence after allopolyploidization.</title>
        <authorList>
            <person name="Zhang X."/>
            <person name="Chen Y."/>
            <person name="Wang L."/>
            <person name="Yuan Y."/>
            <person name="Fang M."/>
            <person name="Shi L."/>
            <person name="Lu R."/>
            <person name="Comes H.P."/>
            <person name="Ma Y."/>
            <person name="Chen Y."/>
            <person name="Huang G."/>
            <person name="Zhou Y."/>
            <person name="Zheng Z."/>
            <person name="Qiu Y."/>
        </authorList>
    </citation>
    <scope>NUCLEOTIDE SEQUENCE [LARGE SCALE GENOMIC DNA]</scope>
    <source>
        <tissue evidence="3">Roots</tissue>
    </source>
</reference>
<dbReference type="InterPro" id="IPR038804">
    <property type="entry name" value="RGF3"/>
</dbReference>
<dbReference type="AlphaFoldDB" id="A0AAN7JNS7"/>
<gene>
    <name evidence="3" type="ORF">SAY87_004258</name>
</gene>
<dbReference type="GO" id="GO:0008083">
    <property type="term" value="F:growth factor activity"/>
    <property type="evidence" value="ECO:0007669"/>
    <property type="project" value="InterPro"/>
</dbReference>
<feature type="compositionally biased region" description="Polar residues" evidence="1">
    <location>
        <begin position="39"/>
        <end position="48"/>
    </location>
</feature>
<evidence type="ECO:0000313" key="3">
    <source>
        <dbReference type="EMBL" id="KAK4750776.1"/>
    </source>
</evidence>
<dbReference type="GO" id="GO:0008284">
    <property type="term" value="P:positive regulation of cell population proliferation"/>
    <property type="evidence" value="ECO:0007669"/>
    <property type="project" value="TreeGrafter"/>
</dbReference>
<dbReference type="PANTHER" id="PTHR36313">
    <property type="entry name" value="ROOT MERISTEM GROWTH FACTOR 2"/>
    <property type="match status" value="1"/>
</dbReference>
<accession>A0AAN7JNS7</accession>
<dbReference type="GO" id="GO:0005615">
    <property type="term" value="C:extracellular space"/>
    <property type="evidence" value="ECO:0007669"/>
    <property type="project" value="TreeGrafter"/>
</dbReference>
<dbReference type="GO" id="GO:0030154">
    <property type="term" value="P:cell differentiation"/>
    <property type="evidence" value="ECO:0007669"/>
    <property type="project" value="TreeGrafter"/>
</dbReference>
<dbReference type="GO" id="GO:0010082">
    <property type="term" value="P:regulation of root meristem growth"/>
    <property type="evidence" value="ECO:0007669"/>
    <property type="project" value="InterPro"/>
</dbReference>
<feature type="compositionally biased region" description="Basic and acidic residues" evidence="1">
    <location>
        <begin position="49"/>
        <end position="59"/>
    </location>
</feature>
<comment type="caution">
    <text evidence="3">The sequence shown here is derived from an EMBL/GenBank/DDBJ whole genome shotgun (WGS) entry which is preliminary data.</text>
</comment>
<evidence type="ECO:0000256" key="1">
    <source>
        <dbReference type="SAM" id="MobiDB-lite"/>
    </source>
</evidence>